<dbReference type="SMART" id="SM00387">
    <property type="entry name" value="HATPase_c"/>
    <property type="match status" value="1"/>
</dbReference>
<name>A0A395W8N0_9FIRM</name>
<dbReference type="InterPro" id="IPR011006">
    <property type="entry name" value="CheY-like_superfamily"/>
</dbReference>
<dbReference type="Pfam" id="PF02518">
    <property type="entry name" value="HATPase_c"/>
    <property type="match status" value="1"/>
</dbReference>
<dbReference type="CDD" id="cd00082">
    <property type="entry name" value="HisKA"/>
    <property type="match status" value="1"/>
</dbReference>
<dbReference type="PROSITE" id="PS50109">
    <property type="entry name" value="HIS_KIN"/>
    <property type="match status" value="1"/>
</dbReference>
<evidence type="ECO:0000313" key="11">
    <source>
        <dbReference type="Proteomes" id="UP000265489"/>
    </source>
</evidence>
<gene>
    <name evidence="10" type="ORF">DWW32_06740</name>
</gene>
<comment type="catalytic activity">
    <reaction evidence="1">
        <text>ATP + protein L-histidine = ADP + protein N-phospho-L-histidine.</text>
        <dbReference type="EC" id="2.7.13.3"/>
    </reaction>
</comment>
<dbReference type="Pfam" id="PF00512">
    <property type="entry name" value="HisKA"/>
    <property type="match status" value="1"/>
</dbReference>
<evidence type="ECO:0000256" key="3">
    <source>
        <dbReference type="ARBA" id="ARBA00022553"/>
    </source>
</evidence>
<accession>A0A395W8N0</accession>
<dbReference type="SUPFAM" id="SSF47384">
    <property type="entry name" value="Homodimeric domain of signal transducing histidine kinase"/>
    <property type="match status" value="1"/>
</dbReference>
<dbReference type="EC" id="2.7.13.3" evidence="2"/>
<evidence type="ECO:0000256" key="5">
    <source>
        <dbReference type="ARBA" id="ARBA00022777"/>
    </source>
</evidence>
<dbReference type="InterPro" id="IPR003594">
    <property type="entry name" value="HATPase_dom"/>
</dbReference>
<dbReference type="InterPro" id="IPR004358">
    <property type="entry name" value="Sig_transdc_His_kin-like_C"/>
</dbReference>
<reference evidence="10 11" key="1">
    <citation type="submission" date="2018-08" db="EMBL/GenBank/DDBJ databases">
        <title>A genome reference for cultivated species of the human gut microbiota.</title>
        <authorList>
            <person name="Zou Y."/>
            <person name="Xue W."/>
            <person name="Luo G."/>
        </authorList>
    </citation>
    <scope>NUCLEOTIDE SEQUENCE [LARGE SCALE GENOMIC DNA]</scope>
    <source>
        <strain evidence="10 11">AF15-20</strain>
    </source>
</reference>
<dbReference type="Gene3D" id="3.30.565.10">
    <property type="entry name" value="Histidine kinase-like ATPase, C-terminal domain"/>
    <property type="match status" value="1"/>
</dbReference>
<evidence type="ECO:0000259" key="8">
    <source>
        <dbReference type="PROSITE" id="PS50109"/>
    </source>
</evidence>
<dbReference type="PRINTS" id="PR00344">
    <property type="entry name" value="BCTRLSENSOR"/>
</dbReference>
<dbReference type="InterPro" id="IPR036097">
    <property type="entry name" value="HisK_dim/P_sf"/>
</dbReference>
<dbReference type="InterPro" id="IPR001789">
    <property type="entry name" value="Sig_transdc_resp-reg_receiver"/>
</dbReference>
<dbReference type="AlphaFoldDB" id="A0A395W8N0"/>
<evidence type="ECO:0000256" key="4">
    <source>
        <dbReference type="ARBA" id="ARBA00022679"/>
    </source>
</evidence>
<dbReference type="Gene3D" id="3.40.50.2300">
    <property type="match status" value="1"/>
</dbReference>
<dbReference type="Pfam" id="PF00072">
    <property type="entry name" value="Response_reg"/>
    <property type="match status" value="1"/>
</dbReference>
<protein>
    <recommendedName>
        <fullName evidence="2">histidine kinase</fullName>
        <ecNumber evidence="2">2.7.13.3</ecNumber>
    </recommendedName>
</protein>
<dbReference type="RefSeq" id="WP_118325205.1">
    <property type="nucleotide sequence ID" value="NZ_QRYH01000010.1"/>
</dbReference>
<evidence type="ECO:0000256" key="7">
    <source>
        <dbReference type="PROSITE-ProRule" id="PRU00169"/>
    </source>
</evidence>
<dbReference type="Gene3D" id="1.10.287.130">
    <property type="match status" value="1"/>
</dbReference>
<dbReference type="GeneID" id="66579576"/>
<dbReference type="PANTHER" id="PTHR43047:SF72">
    <property type="entry name" value="OSMOSENSING HISTIDINE PROTEIN KINASE SLN1"/>
    <property type="match status" value="1"/>
</dbReference>
<evidence type="ECO:0000313" key="10">
    <source>
        <dbReference type="EMBL" id="RGU91406.1"/>
    </source>
</evidence>
<dbReference type="InterPro" id="IPR003661">
    <property type="entry name" value="HisK_dim/P_dom"/>
</dbReference>
<proteinExistence type="predicted"/>
<evidence type="ECO:0000256" key="1">
    <source>
        <dbReference type="ARBA" id="ARBA00000085"/>
    </source>
</evidence>
<dbReference type="PANTHER" id="PTHR43047">
    <property type="entry name" value="TWO-COMPONENT HISTIDINE PROTEIN KINASE"/>
    <property type="match status" value="1"/>
</dbReference>
<dbReference type="Proteomes" id="UP000265489">
    <property type="component" value="Unassembled WGS sequence"/>
</dbReference>
<keyword evidence="3 7" id="KW-0597">Phosphoprotein</keyword>
<evidence type="ECO:0000256" key="6">
    <source>
        <dbReference type="ARBA" id="ARBA00023012"/>
    </source>
</evidence>
<dbReference type="GO" id="GO:0000155">
    <property type="term" value="F:phosphorelay sensor kinase activity"/>
    <property type="evidence" value="ECO:0007669"/>
    <property type="project" value="InterPro"/>
</dbReference>
<organism evidence="10 11">
    <name type="scientific">Holdemanella biformis</name>
    <dbReference type="NCBI Taxonomy" id="1735"/>
    <lineage>
        <taxon>Bacteria</taxon>
        <taxon>Bacillati</taxon>
        <taxon>Bacillota</taxon>
        <taxon>Erysipelotrichia</taxon>
        <taxon>Erysipelotrichales</taxon>
        <taxon>Erysipelotrichaceae</taxon>
        <taxon>Holdemanella</taxon>
    </lineage>
</organism>
<feature type="modified residue" description="4-aspartylphosphate" evidence="7">
    <location>
        <position position="733"/>
    </location>
</feature>
<dbReference type="GO" id="GO:0009927">
    <property type="term" value="F:histidine phosphotransfer kinase activity"/>
    <property type="evidence" value="ECO:0007669"/>
    <property type="project" value="TreeGrafter"/>
</dbReference>
<dbReference type="SMART" id="SM00448">
    <property type="entry name" value="REC"/>
    <property type="match status" value="1"/>
</dbReference>
<dbReference type="CDD" id="cd17546">
    <property type="entry name" value="REC_hyHK_CKI1_RcsC-like"/>
    <property type="match status" value="1"/>
</dbReference>
<dbReference type="SUPFAM" id="SSF55874">
    <property type="entry name" value="ATPase domain of HSP90 chaperone/DNA topoisomerase II/histidine kinase"/>
    <property type="match status" value="1"/>
</dbReference>
<dbReference type="SUPFAM" id="SSF52172">
    <property type="entry name" value="CheY-like"/>
    <property type="match status" value="1"/>
</dbReference>
<feature type="domain" description="Response regulatory" evidence="9">
    <location>
        <begin position="681"/>
        <end position="800"/>
    </location>
</feature>
<dbReference type="EMBL" id="QRYQ01000011">
    <property type="protein sequence ID" value="RGU91406.1"/>
    <property type="molecule type" value="Genomic_DNA"/>
</dbReference>
<sequence>MKFFKRQKKNNMELDEVYRLLKGYYRCSNKEGYPFLFMSDDFLNTLHWTQKEIETEFDNKLVNMLHPEDKIHLEKDRDLLRNQYKVGTCQNVVFRLKGKDGYHWVSDCYLALKQDSTFFFQGNITDVTSFMLDKEKRVEERNQMLTALTMEYSTVIMGDLMENTMVVVKHDGKMYNYRVFDDFSSEDKMNYTRCLHDFYDRVLVKESCKDFMDILSPVPFMNALLKNETVELQYQIYPNSNGYESLYARAIRLYDEKHHFRFVMGFRPMDEVRKKENVLELQREIIEGISKDYFSVLLVELDQGQIYSYREAGSNGKRIADFCWSYHDRWTELLPAYAKDLVSDASRDSFLDELSFEKLKSTNEDYSFTYEYMSDEGVLYYQARVSYVKKKDRTRAVVIGTRDIDDLIKKERLQKEQLRKAYIQAENASKAKTNFLNNMSHDIRTPMNVILGYNQLMKKKLSDPVLVDYQKKIEQSGNLLLSIINDVLNMARIESGKSVLVESSESIVDMVEEVSNVFGAMAKEKEIVLDTKMDIKHKQVLCDSTKVKEILVNLIGNAIKYTPNGGHVTVDIKEFECSKEGYGTYQVQIIDTGIGMSESFIPTLFDAFTREATGDIIGTGLGMPIVKKLVDMMGGTIDVESKLGKGSTFTITIDHKLGNKEKDKVKQEDLVDSKHSLEGKHVLLVEDNELNAEFAKIILEDCGLHVDLARDGFQCVGKVIQKPVGTYDFILMDIQMPNMNGYLATQKIRSIPEKNTIPIIAMSANAFDEDKKQALKAGMDGYISKPIDMDKLQSQIIEILKQKAGQ</sequence>
<evidence type="ECO:0000259" key="9">
    <source>
        <dbReference type="PROSITE" id="PS50110"/>
    </source>
</evidence>
<evidence type="ECO:0000256" key="2">
    <source>
        <dbReference type="ARBA" id="ARBA00012438"/>
    </source>
</evidence>
<dbReference type="SMART" id="SM00388">
    <property type="entry name" value="HisKA"/>
    <property type="match status" value="1"/>
</dbReference>
<keyword evidence="5" id="KW-0418">Kinase</keyword>
<comment type="caution">
    <text evidence="10">The sequence shown here is derived from an EMBL/GenBank/DDBJ whole genome shotgun (WGS) entry which is preliminary data.</text>
</comment>
<dbReference type="PROSITE" id="PS50110">
    <property type="entry name" value="RESPONSE_REGULATORY"/>
    <property type="match status" value="1"/>
</dbReference>
<dbReference type="InterPro" id="IPR005467">
    <property type="entry name" value="His_kinase_dom"/>
</dbReference>
<feature type="domain" description="Histidine kinase" evidence="8">
    <location>
        <begin position="438"/>
        <end position="657"/>
    </location>
</feature>
<keyword evidence="6" id="KW-0902">Two-component regulatory system</keyword>
<keyword evidence="4" id="KW-0808">Transferase</keyword>
<dbReference type="GO" id="GO:0005886">
    <property type="term" value="C:plasma membrane"/>
    <property type="evidence" value="ECO:0007669"/>
    <property type="project" value="TreeGrafter"/>
</dbReference>
<dbReference type="InterPro" id="IPR036890">
    <property type="entry name" value="HATPase_C_sf"/>
</dbReference>